<comment type="pathway">
    <text evidence="2 9">Glycan metabolism; pectin degradation; 2-dehydro-3-deoxy-D-gluconate from pectin: step 2/5.</text>
</comment>
<dbReference type="STRING" id="429701.A0A2G9I3W3"/>
<comment type="similarity">
    <text evidence="3 9">Belongs to the polysaccharide lyase 1 family.</text>
</comment>
<evidence type="ECO:0000256" key="2">
    <source>
        <dbReference type="ARBA" id="ARBA00005220"/>
    </source>
</evidence>
<feature type="domain" description="Pectate lyase" evidence="11">
    <location>
        <begin position="194"/>
        <end position="391"/>
    </location>
</feature>
<dbReference type="SMART" id="SM00656">
    <property type="entry name" value="Amb_all"/>
    <property type="match status" value="1"/>
</dbReference>
<comment type="catalytic activity">
    <reaction evidence="1 9">
        <text>Eliminative cleavage of (1-&gt;4)-alpha-D-galacturonan to give oligosaccharides with 4-deoxy-alpha-D-galact-4-enuronosyl groups at their non-reducing ends.</text>
        <dbReference type="EC" id="4.2.2.2"/>
    </reaction>
</comment>
<dbReference type="InterPro" id="IPR045032">
    <property type="entry name" value="PEL"/>
</dbReference>
<evidence type="ECO:0000256" key="4">
    <source>
        <dbReference type="ARBA" id="ARBA00012272"/>
    </source>
</evidence>
<dbReference type="GO" id="GO:0046872">
    <property type="term" value="F:metal ion binding"/>
    <property type="evidence" value="ECO:0007669"/>
    <property type="project" value="UniProtKB-KW"/>
</dbReference>
<evidence type="ECO:0000256" key="1">
    <source>
        <dbReference type="ARBA" id="ARBA00000695"/>
    </source>
</evidence>
<reference evidence="13" key="1">
    <citation type="journal article" date="2018" name="Gigascience">
        <title>Genome assembly of the Pink Ipe (Handroanthus impetiginosus, Bignoniaceae), a highly valued, ecologically keystone Neotropical timber forest tree.</title>
        <authorList>
            <person name="Silva-Junior O.B."/>
            <person name="Grattapaglia D."/>
            <person name="Novaes E."/>
            <person name="Collevatti R.G."/>
        </authorList>
    </citation>
    <scope>NUCLEOTIDE SEQUENCE [LARGE SCALE GENOMIC DNA]</scope>
    <source>
        <strain evidence="13">cv. UFG-1</strain>
    </source>
</reference>
<dbReference type="GO" id="GO:0030570">
    <property type="term" value="F:pectate lyase activity"/>
    <property type="evidence" value="ECO:0007669"/>
    <property type="project" value="UniProtKB-EC"/>
</dbReference>
<keyword evidence="7 9" id="KW-0106">Calcium</keyword>
<evidence type="ECO:0000256" key="7">
    <source>
        <dbReference type="ARBA" id="ARBA00022837"/>
    </source>
</evidence>
<proteinExistence type="inferred from homology"/>
<dbReference type="UniPathway" id="UPA00545">
    <property type="reaction ID" value="UER00824"/>
</dbReference>
<sequence>MLNLVLSLYNIRKYHIFPKSASFYTPKVRKIILSETLVIVFLILRMLPHTCILLFCVCFSSLSSFIAASSFLNLSLPYQHPNPVSVDQEVTRRVNESISRRRQLLSTPLIKSKSQCLTGNPIDDCWRCDPNWASNRQRLADCAIGFGQAAMGGKGGRFYVVTDSSDHDTVNPTPGTLRHAVIQDEPLWIIFQSNMVIKLKHELIVNSYKTIDGRGANVQITGNGCITLQYISNVIIHNVRVYDCMPSGNTNIRSSPTHVGWRGKSDGDGISIFGSRNIWIDHCSLSHCTDGLVDIIMGSTAITISNNYLSHHDEVMLLGHDDKYLPDSGMQVTIAFNRFGEGLVQRMPRCRRGYVHVVNNDYFEWKMYAVGGSASPTINSEGNRYTAPADPSAKEVTRREETSEGEWSNWNWRTNGDIMVNGAFFVPSGEGANMQYVKASSVEAKSATLIDQLTMNAGVLGGPRDNGVSISYGGGTTTGGGGSGGGGGSRGGGEEYFGMIFAGGAAAMQPPSAVVFSSSLITLILYMTTNHGGLL</sequence>
<keyword evidence="5 9" id="KW-0479">Metal-binding</keyword>
<evidence type="ECO:0000313" key="12">
    <source>
        <dbReference type="EMBL" id="PIN24455.1"/>
    </source>
</evidence>
<dbReference type="Proteomes" id="UP000231279">
    <property type="component" value="Unassembled WGS sequence"/>
</dbReference>
<dbReference type="GO" id="GO:0045490">
    <property type="term" value="P:pectin catabolic process"/>
    <property type="evidence" value="ECO:0007669"/>
    <property type="project" value="UniProtKB-UniPathway"/>
</dbReference>
<gene>
    <name evidence="12" type="ORF">CDL12_02806</name>
</gene>
<dbReference type="InterPro" id="IPR002022">
    <property type="entry name" value="Pec_lyase"/>
</dbReference>
<dbReference type="OrthoDB" id="1637350at2759"/>
<dbReference type="InterPro" id="IPR012334">
    <property type="entry name" value="Pectin_lyas_fold"/>
</dbReference>
<keyword evidence="13" id="KW-1185">Reference proteome</keyword>
<name>A0A2G9I3W3_9LAMI</name>
<evidence type="ECO:0000256" key="6">
    <source>
        <dbReference type="ARBA" id="ARBA00022729"/>
    </source>
</evidence>
<protein>
    <recommendedName>
        <fullName evidence="4 9">Pectate lyase</fullName>
        <ecNumber evidence="4 9">4.2.2.2</ecNumber>
    </recommendedName>
</protein>
<comment type="caution">
    <text evidence="12">The sequence shown here is derived from an EMBL/GenBank/DDBJ whole genome shotgun (WGS) entry which is preliminary data.</text>
</comment>
<dbReference type="InterPro" id="IPR011050">
    <property type="entry name" value="Pectin_lyase_fold/virulence"/>
</dbReference>
<dbReference type="PANTHER" id="PTHR31683">
    <property type="entry name" value="PECTATE LYASE 18-RELATED"/>
    <property type="match status" value="1"/>
</dbReference>
<dbReference type="InterPro" id="IPR018082">
    <property type="entry name" value="AmbAllergen"/>
</dbReference>
<comment type="cofactor">
    <cofactor evidence="9">
        <name>Ca(2+)</name>
        <dbReference type="ChEBI" id="CHEBI:29108"/>
    </cofactor>
    <text evidence="9">Binds 1 Ca(2+) ion. Required for its activity.</text>
</comment>
<organism evidence="12 13">
    <name type="scientific">Handroanthus impetiginosus</name>
    <dbReference type="NCBI Taxonomy" id="429701"/>
    <lineage>
        <taxon>Eukaryota</taxon>
        <taxon>Viridiplantae</taxon>
        <taxon>Streptophyta</taxon>
        <taxon>Embryophyta</taxon>
        <taxon>Tracheophyta</taxon>
        <taxon>Spermatophyta</taxon>
        <taxon>Magnoliopsida</taxon>
        <taxon>eudicotyledons</taxon>
        <taxon>Gunneridae</taxon>
        <taxon>Pentapetalae</taxon>
        <taxon>asterids</taxon>
        <taxon>lamiids</taxon>
        <taxon>Lamiales</taxon>
        <taxon>Bignoniaceae</taxon>
        <taxon>Crescentiina</taxon>
        <taxon>Tabebuia alliance</taxon>
        <taxon>Handroanthus</taxon>
    </lineage>
</organism>
<evidence type="ECO:0000259" key="11">
    <source>
        <dbReference type="SMART" id="SM00656"/>
    </source>
</evidence>
<dbReference type="Pfam" id="PF00544">
    <property type="entry name" value="Pectate_lyase_4"/>
    <property type="match status" value="1"/>
</dbReference>
<dbReference type="SUPFAM" id="SSF51126">
    <property type="entry name" value="Pectin lyase-like"/>
    <property type="match status" value="1"/>
</dbReference>
<feature type="compositionally biased region" description="Basic and acidic residues" evidence="10">
    <location>
        <begin position="392"/>
        <end position="402"/>
    </location>
</feature>
<dbReference type="Gene3D" id="2.160.20.10">
    <property type="entry name" value="Single-stranded right-handed beta-helix, Pectin lyase-like"/>
    <property type="match status" value="1"/>
</dbReference>
<evidence type="ECO:0000256" key="10">
    <source>
        <dbReference type="SAM" id="MobiDB-lite"/>
    </source>
</evidence>
<dbReference type="EC" id="4.2.2.2" evidence="4 9"/>
<feature type="region of interest" description="Disordered" evidence="10">
    <location>
        <begin position="384"/>
        <end position="408"/>
    </location>
</feature>
<evidence type="ECO:0000256" key="5">
    <source>
        <dbReference type="ARBA" id="ARBA00022723"/>
    </source>
</evidence>
<dbReference type="PRINTS" id="PR00807">
    <property type="entry name" value="AMBALLERGEN"/>
</dbReference>
<keyword evidence="6" id="KW-0732">Signal</keyword>
<dbReference type="PANTHER" id="PTHR31683:SF11">
    <property type="entry name" value="PECTATE LYASE"/>
    <property type="match status" value="1"/>
</dbReference>
<accession>A0A2G9I3W3</accession>
<keyword evidence="8 9" id="KW-0456">Lyase</keyword>
<dbReference type="FunFam" id="2.160.20.10:FF:000009">
    <property type="entry name" value="Pectate lyase"/>
    <property type="match status" value="1"/>
</dbReference>
<dbReference type="AlphaFoldDB" id="A0A2G9I3W3"/>
<dbReference type="EMBL" id="NKXS01000415">
    <property type="protein sequence ID" value="PIN24455.1"/>
    <property type="molecule type" value="Genomic_DNA"/>
</dbReference>
<evidence type="ECO:0000313" key="13">
    <source>
        <dbReference type="Proteomes" id="UP000231279"/>
    </source>
</evidence>
<evidence type="ECO:0000256" key="9">
    <source>
        <dbReference type="RuleBase" id="RU361123"/>
    </source>
</evidence>
<evidence type="ECO:0000256" key="8">
    <source>
        <dbReference type="ARBA" id="ARBA00023239"/>
    </source>
</evidence>
<evidence type="ECO:0000256" key="3">
    <source>
        <dbReference type="ARBA" id="ARBA00010980"/>
    </source>
</evidence>